<dbReference type="EMBL" id="JALLAZ020001560">
    <property type="protein sequence ID" value="KAL3772978.1"/>
    <property type="molecule type" value="Genomic_DNA"/>
</dbReference>
<dbReference type="CDD" id="cd18176">
    <property type="entry name" value="ATP-synt_Vo_c_ATP6C_rpt2"/>
    <property type="match status" value="1"/>
</dbReference>
<keyword evidence="12" id="KW-1185">Reference proteome</keyword>
<dbReference type="SUPFAM" id="SSF81333">
    <property type="entry name" value="F1F0 ATP synthase subunit C"/>
    <property type="match status" value="3"/>
</dbReference>
<dbReference type="InterPro" id="IPR000245">
    <property type="entry name" value="ATPase_proteolipid_csu"/>
</dbReference>
<keyword evidence="5 9" id="KW-0375">Hydrogen ion transport</keyword>
<dbReference type="GO" id="GO:1902600">
    <property type="term" value="P:proton transmembrane transport"/>
    <property type="evidence" value="ECO:0007669"/>
    <property type="project" value="UniProtKB-KW"/>
</dbReference>
<reference evidence="11 12" key="1">
    <citation type="submission" date="2024-10" db="EMBL/GenBank/DDBJ databases">
        <title>Updated reference genomes for cyclostephanoid diatoms.</title>
        <authorList>
            <person name="Roberts W.R."/>
            <person name="Alverson A.J."/>
        </authorList>
    </citation>
    <scope>NUCLEOTIDE SEQUENCE [LARGE SCALE GENOMIC DNA]</scope>
    <source>
        <strain evidence="11 12">AJA276-08</strain>
    </source>
</reference>
<evidence type="ECO:0000256" key="3">
    <source>
        <dbReference type="ARBA" id="ARBA00022448"/>
    </source>
</evidence>
<comment type="subcellular location">
    <subcellularLocation>
        <location evidence="1">Membrane</location>
        <topology evidence="1">Multi-pass membrane protein</topology>
    </subcellularLocation>
    <subcellularLocation>
        <location evidence="9">Vacuole membrane</location>
        <topology evidence="9">Multi-pass membrane protein</topology>
    </subcellularLocation>
</comment>
<evidence type="ECO:0000256" key="1">
    <source>
        <dbReference type="ARBA" id="ARBA00004141"/>
    </source>
</evidence>
<evidence type="ECO:0000313" key="12">
    <source>
        <dbReference type="Proteomes" id="UP001530315"/>
    </source>
</evidence>
<evidence type="ECO:0000313" key="11">
    <source>
        <dbReference type="EMBL" id="KAL3772978.1"/>
    </source>
</evidence>
<protein>
    <recommendedName>
        <fullName evidence="9">V-type proton ATPase proteolipid subunit</fullName>
    </recommendedName>
</protein>
<keyword evidence="9" id="KW-0926">Vacuole</keyword>
<evidence type="ECO:0000256" key="9">
    <source>
        <dbReference type="RuleBase" id="RU363060"/>
    </source>
</evidence>
<dbReference type="Proteomes" id="UP001530315">
    <property type="component" value="Unassembled WGS sequence"/>
</dbReference>
<dbReference type="AlphaFoldDB" id="A0ABD3NAA4"/>
<dbReference type="GO" id="GO:0005774">
    <property type="term" value="C:vacuolar membrane"/>
    <property type="evidence" value="ECO:0007669"/>
    <property type="project" value="UniProtKB-SubCell"/>
</dbReference>
<dbReference type="CDD" id="cd18175">
    <property type="entry name" value="ATP-synt_Vo_c_ATP6C_rpt1"/>
    <property type="match status" value="1"/>
</dbReference>
<feature type="domain" description="V-ATPase proteolipid subunit C-like" evidence="10">
    <location>
        <begin position="107"/>
        <end position="201"/>
    </location>
</feature>
<organism evidence="11 12">
    <name type="scientific">Stephanodiscus triporus</name>
    <dbReference type="NCBI Taxonomy" id="2934178"/>
    <lineage>
        <taxon>Eukaryota</taxon>
        <taxon>Sar</taxon>
        <taxon>Stramenopiles</taxon>
        <taxon>Ochrophyta</taxon>
        <taxon>Bacillariophyta</taxon>
        <taxon>Coscinodiscophyceae</taxon>
        <taxon>Thalassiosirophycidae</taxon>
        <taxon>Stephanodiscales</taxon>
        <taxon>Stephanodiscaceae</taxon>
        <taxon>Stephanodiscus</taxon>
    </lineage>
</organism>
<evidence type="ECO:0000256" key="7">
    <source>
        <dbReference type="ARBA" id="ARBA00023065"/>
    </source>
</evidence>
<evidence type="ECO:0000259" key="10">
    <source>
        <dbReference type="Pfam" id="PF00137"/>
    </source>
</evidence>
<dbReference type="Gene3D" id="1.20.120.610">
    <property type="entry name" value="lithium bound rotor ring of v- atpase"/>
    <property type="match status" value="2"/>
</dbReference>
<sequence length="211" mass="21108">MAEAYEATEYGLCPSWALSLGYMGVAAGAVLSNWGSAWGTWKAGVSLLNTGIRHPGSVMKNVIPIVMAGVIGIYGLIVAVILAGNIPMPVVGSRVNVYSIYTGMAHLAAGLCCGLSGLAAGGCIGIVGDYGVRSVGYRTSNISVVFSHGGGGGGGGGGGMESDEDGGGGGGGDENKLFVGMLIMLIFSEALALYGLIVALIVSQHAYPCAE</sequence>
<feature type="transmembrane region" description="Helical" evidence="9">
    <location>
        <begin position="177"/>
        <end position="202"/>
    </location>
</feature>
<dbReference type="Pfam" id="PF00137">
    <property type="entry name" value="ATP-synt_C"/>
    <property type="match status" value="2"/>
</dbReference>
<keyword evidence="3 9" id="KW-0813">Transport</keyword>
<dbReference type="PANTHER" id="PTHR10263">
    <property type="entry name" value="V-TYPE PROTON ATPASE PROTEOLIPID SUBUNIT"/>
    <property type="match status" value="1"/>
</dbReference>
<comment type="similarity">
    <text evidence="2 9">Belongs to the V-ATPase proteolipid subunit family.</text>
</comment>
<dbReference type="PRINTS" id="PR00122">
    <property type="entry name" value="VACATPASE"/>
</dbReference>
<keyword evidence="4 9" id="KW-0812">Transmembrane</keyword>
<evidence type="ECO:0000256" key="4">
    <source>
        <dbReference type="ARBA" id="ARBA00022692"/>
    </source>
</evidence>
<keyword evidence="8 9" id="KW-0472">Membrane</keyword>
<comment type="caution">
    <text evidence="11">The sequence shown here is derived from an EMBL/GenBank/DDBJ whole genome shotgun (WGS) entry which is preliminary data.</text>
</comment>
<dbReference type="InterPro" id="IPR002379">
    <property type="entry name" value="ATPase_proteolipid_c-like_dom"/>
</dbReference>
<evidence type="ECO:0000256" key="6">
    <source>
        <dbReference type="ARBA" id="ARBA00022989"/>
    </source>
</evidence>
<name>A0ABD3NAA4_9STRA</name>
<dbReference type="InterPro" id="IPR035921">
    <property type="entry name" value="F/V-ATP_Csub_sf"/>
</dbReference>
<dbReference type="InterPro" id="IPR011555">
    <property type="entry name" value="ATPase_proteolipid_su_C_euk"/>
</dbReference>
<evidence type="ECO:0000256" key="5">
    <source>
        <dbReference type="ARBA" id="ARBA00022781"/>
    </source>
</evidence>
<dbReference type="NCBIfam" id="TIGR01100">
    <property type="entry name" value="V_ATP_synt_C"/>
    <property type="match status" value="1"/>
</dbReference>
<feature type="transmembrane region" description="Helical" evidence="9">
    <location>
        <begin position="62"/>
        <end position="84"/>
    </location>
</feature>
<gene>
    <name evidence="11" type="ORF">ACHAW5_005050</name>
</gene>
<proteinExistence type="inferred from homology"/>
<evidence type="ECO:0000256" key="8">
    <source>
        <dbReference type="ARBA" id="ARBA00023136"/>
    </source>
</evidence>
<feature type="transmembrane region" description="Helical" evidence="9">
    <location>
        <begin position="104"/>
        <end position="128"/>
    </location>
</feature>
<feature type="domain" description="V-ATPase proteolipid subunit C-like" evidence="10">
    <location>
        <begin position="23"/>
        <end position="82"/>
    </location>
</feature>
<keyword evidence="6 9" id="KW-1133">Transmembrane helix</keyword>
<evidence type="ECO:0000256" key="2">
    <source>
        <dbReference type="ARBA" id="ARBA00007296"/>
    </source>
</evidence>
<accession>A0ABD3NAA4</accession>
<keyword evidence="7 9" id="KW-0406">Ion transport</keyword>
<feature type="transmembrane region" description="Helical" evidence="9">
    <location>
        <begin position="20"/>
        <end position="41"/>
    </location>
</feature>